<evidence type="ECO:0000256" key="1">
    <source>
        <dbReference type="SAM" id="SignalP"/>
    </source>
</evidence>
<dbReference type="AlphaFoldDB" id="A0A0V8M5D4"/>
<dbReference type="PROSITE" id="PS51257">
    <property type="entry name" value="PROKAR_LIPOPROTEIN"/>
    <property type="match status" value="1"/>
</dbReference>
<proteinExistence type="predicted"/>
<organism evidence="2 3">
    <name type="scientific">Dehalococcoides mccartyi</name>
    <dbReference type="NCBI Taxonomy" id="61435"/>
    <lineage>
        <taxon>Bacteria</taxon>
        <taxon>Bacillati</taxon>
        <taxon>Chloroflexota</taxon>
        <taxon>Dehalococcoidia</taxon>
        <taxon>Dehalococcoidales</taxon>
        <taxon>Dehalococcoidaceae</taxon>
        <taxon>Dehalococcoides</taxon>
    </lineage>
</organism>
<dbReference type="Proteomes" id="UP000053577">
    <property type="component" value="Unassembled WGS sequence"/>
</dbReference>
<evidence type="ECO:0008006" key="4">
    <source>
        <dbReference type="Google" id="ProtNLM"/>
    </source>
</evidence>
<reference evidence="2 3" key="1">
    <citation type="journal article" date="2015" name="Sci. Rep.">
        <title>A comparative genomics and reductive dehalogenase gene transcription study of two chloroethene-respiring bacteria, Dehalococcoides mccartyi strains MB and 11a.</title>
        <authorList>
            <person name="Low A."/>
            <person name="Shen Z."/>
            <person name="Cheng D."/>
            <person name="Rogers M.J."/>
            <person name="Lee P.K."/>
            <person name="He J."/>
        </authorList>
    </citation>
    <scope>NUCLEOTIDE SEQUENCE [LARGE SCALE GENOMIC DNA]</scope>
    <source>
        <strain evidence="2 3">MB</strain>
    </source>
</reference>
<protein>
    <recommendedName>
        <fullName evidence="4">Lipoprotein</fullName>
    </recommendedName>
</protein>
<feature type="chain" id="PRO_5006894107" description="Lipoprotein" evidence="1">
    <location>
        <begin position="27"/>
        <end position="150"/>
    </location>
</feature>
<name>A0A0V8M5D4_9CHLR</name>
<keyword evidence="1" id="KW-0732">Signal</keyword>
<comment type="caution">
    <text evidence="2">The sequence shown here is derived from an EMBL/GenBank/DDBJ whole genome shotgun (WGS) entry which is preliminary data.</text>
</comment>
<dbReference type="PATRIC" id="fig|61435.5.peg.33"/>
<feature type="signal peptide" evidence="1">
    <location>
        <begin position="1"/>
        <end position="26"/>
    </location>
</feature>
<accession>A0A0V8M5D4</accession>
<dbReference type="RefSeq" id="WP_058291928.1">
    <property type="nucleotide sequence ID" value="NZ_JGYD01000001.1"/>
</dbReference>
<gene>
    <name evidence="2" type="ORF">DA01_00160</name>
</gene>
<dbReference type="OrthoDB" id="166695at2"/>
<evidence type="ECO:0000313" key="3">
    <source>
        <dbReference type="Proteomes" id="UP000053577"/>
    </source>
</evidence>
<sequence length="150" mass="16262">MKLKVVGLLSILAGLGLLITSCANDAYVEPPADNVCPDTYVRIIKGEVSTEIDAQGVPVNPASTFAEGTKVIILTYWITDEICCHDLSIVLKCNDEIIFTYTQTVGESDLKNPDSIEFYPQQESGFAAGDYTAVVYLDISELISVSFTVV</sequence>
<evidence type="ECO:0000313" key="2">
    <source>
        <dbReference type="EMBL" id="KSV18995.1"/>
    </source>
</evidence>
<dbReference type="EMBL" id="JGYD01000001">
    <property type="protein sequence ID" value="KSV18995.1"/>
    <property type="molecule type" value="Genomic_DNA"/>
</dbReference>